<evidence type="ECO:0000313" key="12">
    <source>
        <dbReference type="EMBL" id="KAK6195936.1"/>
    </source>
</evidence>
<feature type="signal peptide" evidence="10">
    <location>
        <begin position="1"/>
        <end position="19"/>
    </location>
</feature>
<evidence type="ECO:0000256" key="6">
    <source>
        <dbReference type="ARBA" id="ARBA00023157"/>
    </source>
</evidence>
<organism evidence="12 13">
    <name type="scientific">Patella caerulea</name>
    <name type="common">Rayed Mediterranean limpet</name>
    <dbReference type="NCBI Taxonomy" id="87958"/>
    <lineage>
        <taxon>Eukaryota</taxon>
        <taxon>Metazoa</taxon>
        <taxon>Spiralia</taxon>
        <taxon>Lophotrochozoa</taxon>
        <taxon>Mollusca</taxon>
        <taxon>Gastropoda</taxon>
        <taxon>Patellogastropoda</taxon>
        <taxon>Patelloidea</taxon>
        <taxon>Patellidae</taxon>
        <taxon>Patella</taxon>
    </lineage>
</organism>
<evidence type="ECO:0000256" key="9">
    <source>
        <dbReference type="SAM" id="MobiDB-lite"/>
    </source>
</evidence>
<evidence type="ECO:0000256" key="7">
    <source>
        <dbReference type="ARBA" id="ARBA00023180"/>
    </source>
</evidence>
<dbReference type="InterPro" id="IPR045860">
    <property type="entry name" value="Snake_toxin-like_sf"/>
</dbReference>
<dbReference type="GO" id="GO:0098552">
    <property type="term" value="C:side of membrane"/>
    <property type="evidence" value="ECO:0007669"/>
    <property type="project" value="UniProtKB-KW"/>
</dbReference>
<evidence type="ECO:0000259" key="11">
    <source>
        <dbReference type="Pfam" id="PF01549"/>
    </source>
</evidence>
<keyword evidence="3" id="KW-0336">GPI-anchor</keyword>
<keyword evidence="7" id="KW-0325">Glycoprotein</keyword>
<evidence type="ECO:0000256" key="5">
    <source>
        <dbReference type="ARBA" id="ARBA00023136"/>
    </source>
</evidence>
<feature type="region of interest" description="Disordered" evidence="9">
    <location>
        <begin position="197"/>
        <end position="222"/>
    </location>
</feature>
<comment type="subcellular location">
    <subcellularLocation>
        <location evidence="1">Cell membrane</location>
        <topology evidence="1">Lipid-anchor</topology>
        <topology evidence="1">GPI-anchor</topology>
    </subcellularLocation>
</comment>
<dbReference type="PANTHER" id="PTHR47613:SF1">
    <property type="entry name" value="SPERM ACROSOME MEMBRANE-ASSOCIATED PROTEIN 4"/>
    <property type="match status" value="1"/>
</dbReference>
<keyword evidence="5" id="KW-0472">Membrane</keyword>
<gene>
    <name evidence="12" type="ORF">SNE40_001260</name>
</gene>
<evidence type="ECO:0000256" key="8">
    <source>
        <dbReference type="ARBA" id="ARBA00023288"/>
    </source>
</evidence>
<dbReference type="InterPro" id="IPR003582">
    <property type="entry name" value="ShKT_dom"/>
</dbReference>
<evidence type="ECO:0000256" key="10">
    <source>
        <dbReference type="SAM" id="SignalP"/>
    </source>
</evidence>
<evidence type="ECO:0000256" key="4">
    <source>
        <dbReference type="ARBA" id="ARBA00022729"/>
    </source>
</evidence>
<evidence type="ECO:0000256" key="3">
    <source>
        <dbReference type="ARBA" id="ARBA00022622"/>
    </source>
</evidence>
<dbReference type="GO" id="GO:0035036">
    <property type="term" value="P:sperm-egg recognition"/>
    <property type="evidence" value="ECO:0007669"/>
    <property type="project" value="TreeGrafter"/>
</dbReference>
<keyword evidence="8" id="KW-0449">Lipoprotein</keyword>
<dbReference type="Proteomes" id="UP001347796">
    <property type="component" value="Unassembled WGS sequence"/>
</dbReference>
<feature type="compositionally biased region" description="Low complexity" evidence="9">
    <location>
        <begin position="197"/>
        <end position="214"/>
    </location>
</feature>
<evidence type="ECO:0000256" key="2">
    <source>
        <dbReference type="ARBA" id="ARBA00022475"/>
    </source>
</evidence>
<comment type="caution">
    <text evidence="12">The sequence shown here is derived from an EMBL/GenBank/DDBJ whole genome shotgun (WGS) entry which is preliminary data.</text>
</comment>
<evidence type="ECO:0000313" key="13">
    <source>
        <dbReference type="Proteomes" id="UP001347796"/>
    </source>
</evidence>
<keyword evidence="4 10" id="KW-0732">Signal</keyword>
<protein>
    <recommendedName>
        <fullName evidence="11">ShKT domain-containing protein</fullName>
    </recommendedName>
</protein>
<proteinExistence type="predicted"/>
<reference evidence="12 13" key="1">
    <citation type="submission" date="2024-01" db="EMBL/GenBank/DDBJ databases">
        <title>The genome of the rayed Mediterranean limpet Patella caerulea (Linnaeus, 1758).</title>
        <authorList>
            <person name="Anh-Thu Weber A."/>
            <person name="Halstead-Nussloch G."/>
        </authorList>
    </citation>
    <scope>NUCLEOTIDE SEQUENCE [LARGE SCALE GENOMIC DNA]</scope>
    <source>
        <strain evidence="12">AATW-2023a</strain>
        <tissue evidence="12">Whole specimen</tissue>
    </source>
</reference>
<keyword evidence="6" id="KW-1015">Disulfide bond</keyword>
<dbReference type="PANTHER" id="PTHR47613">
    <property type="entry name" value="SPERM ACROSOME MEMBRANE-ASSOCIATED PROTEIN 4"/>
    <property type="match status" value="1"/>
</dbReference>
<sequence length="281" mass="30861">MVALLQALVLIGCFVTSEAVRCRVCSGVASPQFCVQTMQCQPDEECFTERVVGDDDNIFFNSGCLKKGVCAILAQMPSKRSSLQLCDGCCPDDLCNTYICEWPASYNRSECYECDGIKNPRDCRKKVLCEEDELCYTGEYYTENNELLFRVGCETKRRCEILDNFGKKRAPEIQVCNECCVKSGCNRHLCPRPNVSSTATPAPSVASSQSSQPPMGSTASMVPTASIVPTDSTVSTGSIAPTISSCVDGILDCQELQNRLHICNTITQATRKYCPKFCKLC</sequence>
<evidence type="ECO:0000256" key="1">
    <source>
        <dbReference type="ARBA" id="ARBA00004609"/>
    </source>
</evidence>
<dbReference type="InterPro" id="IPR046354">
    <property type="entry name" value="SPACA4/Bouncer"/>
</dbReference>
<keyword evidence="13" id="KW-1185">Reference proteome</keyword>
<feature type="chain" id="PRO_5042936637" description="ShKT domain-containing protein" evidence="10">
    <location>
        <begin position="20"/>
        <end position="281"/>
    </location>
</feature>
<accession>A0AAN8KH42</accession>
<dbReference type="EMBL" id="JAZGQO010000001">
    <property type="protein sequence ID" value="KAK6195936.1"/>
    <property type="molecule type" value="Genomic_DNA"/>
</dbReference>
<feature type="domain" description="ShKT" evidence="11">
    <location>
        <begin position="245"/>
        <end position="281"/>
    </location>
</feature>
<dbReference type="Pfam" id="PF01549">
    <property type="entry name" value="ShK"/>
    <property type="match status" value="1"/>
</dbReference>
<dbReference type="GO" id="GO:0005886">
    <property type="term" value="C:plasma membrane"/>
    <property type="evidence" value="ECO:0007669"/>
    <property type="project" value="UniProtKB-SubCell"/>
</dbReference>
<name>A0AAN8KH42_PATCE</name>
<dbReference type="AlphaFoldDB" id="A0AAN8KH42"/>
<dbReference type="SUPFAM" id="SSF57302">
    <property type="entry name" value="Snake toxin-like"/>
    <property type="match status" value="1"/>
</dbReference>
<keyword evidence="2" id="KW-1003">Cell membrane</keyword>